<dbReference type="InterPro" id="IPR029069">
    <property type="entry name" value="HotDog_dom_sf"/>
</dbReference>
<organism evidence="1 2">
    <name type="scientific">Roseomonas gilardii</name>
    <dbReference type="NCBI Taxonomy" id="257708"/>
    <lineage>
        <taxon>Bacteria</taxon>
        <taxon>Pseudomonadati</taxon>
        <taxon>Pseudomonadota</taxon>
        <taxon>Alphaproteobacteria</taxon>
        <taxon>Acetobacterales</taxon>
        <taxon>Roseomonadaceae</taxon>
        <taxon>Roseomonas</taxon>
    </lineage>
</organism>
<gene>
    <name evidence="1" type="ORF">RGI145_21295</name>
</gene>
<dbReference type="RefSeq" id="WP_075800555.1">
    <property type="nucleotide sequence ID" value="NZ_CP015584.1"/>
</dbReference>
<dbReference type="SUPFAM" id="SSF54637">
    <property type="entry name" value="Thioesterase/thiol ester dehydrase-isomerase"/>
    <property type="match status" value="1"/>
</dbReference>
<evidence type="ECO:0000313" key="1">
    <source>
        <dbReference type="EMBL" id="APT59844.1"/>
    </source>
</evidence>
<evidence type="ECO:0000313" key="2">
    <source>
        <dbReference type="Proteomes" id="UP000185494"/>
    </source>
</evidence>
<dbReference type="STRING" id="257708.RGI145_21295"/>
<proteinExistence type="predicted"/>
<name>A0A1L7AMA9_9PROT</name>
<evidence type="ECO:0008006" key="3">
    <source>
        <dbReference type="Google" id="ProtNLM"/>
    </source>
</evidence>
<dbReference type="Proteomes" id="UP000185494">
    <property type="component" value="Chromosome 2"/>
</dbReference>
<dbReference type="AlphaFoldDB" id="A0A1L7AMA9"/>
<dbReference type="Gene3D" id="3.10.129.10">
    <property type="entry name" value="Hotdog Thioesterase"/>
    <property type="match status" value="1"/>
</dbReference>
<dbReference type="KEGG" id="rgi:RGI145_21295"/>
<reference evidence="1 2" key="1">
    <citation type="submission" date="2016-05" db="EMBL/GenBank/DDBJ databases">
        <title>Complete Genome and Methylome Analysis of Psychrotrophic Bacterial Isolates from Antarctic Lake Untersee.</title>
        <authorList>
            <person name="Fomenkov A."/>
            <person name="Akimov V.N."/>
            <person name="Vasilyeva L.V."/>
            <person name="Andersen D."/>
            <person name="Vincze T."/>
            <person name="Roberts R.J."/>
        </authorList>
    </citation>
    <scope>NUCLEOTIDE SEQUENCE [LARGE SCALE GENOMIC DNA]</scope>
    <source>
        <strain evidence="1 2">U14-5</strain>
    </source>
</reference>
<accession>A0A1L7AMA9</accession>
<sequence length="147" mass="15399">MLKPPLTGAAIARLVPHAGTMCLLDRAEAWSGTSIRCSAVSQASSENPLRRDGLLPAICGLEYALQAMALHGALTEGNGAQRAGYLASLRGISLSVERLDDIPGRLLVTADVLMRNQRSFVYGFALLSAGKELVAGQAAVILPESTP</sequence>
<dbReference type="EMBL" id="CP015584">
    <property type="protein sequence ID" value="APT59844.1"/>
    <property type="molecule type" value="Genomic_DNA"/>
</dbReference>
<dbReference type="InterPro" id="IPR016776">
    <property type="entry name" value="ApeP-like_dehydratase"/>
</dbReference>
<protein>
    <recommendedName>
        <fullName evidence="3">3-hydroxylacyl-ACP dehydratase</fullName>
    </recommendedName>
</protein>
<dbReference type="Pfam" id="PF22817">
    <property type="entry name" value="ApeP-like"/>
    <property type="match status" value="1"/>
</dbReference>